<dbReference type="Pfam" id="PF00089">
    <property type="entry name" value="Trypsin"/>
    <property type="match status" value="1"/>
</dbReference>
<dbReference type="SUPFAM" id="SSF50494">
    <property type="entry name" value="Trypsin-like serine proteases"/>
    <property type="match status" value="1"/>
</dbReference>
<comment type="similarity">
    <text evidence="2">Belongs to the peptidase S1 family. CLIP subfamily.</text>
</comment>
<name>A0A0X3Q0P0_SCHSO</name>
<feature type="signal peptide" evidence="4">
    <location>
        <begin position="1"/>
        <end position="26"/>
    </location>
</feature>
<evidence type="ECO:0000256" key="4">
    <source>
        <dbReference type="SAM" id="SignalP"/>
    </source>
</evidence>
<dbReference type="PROSITE" id="PS50240">
    <property type="entry name" value="TRYPSIN_DOM"/>
    <property type="match status" value="1"/>
</dbReference>
<evidence type="ECO:0000256" key="1">
    <source>
        <dbReference type="ARBA" id="ARBA00023157"/>
    </source>
</evidence>
<proteinExistence type="inferred from homology"/>
<evidence type="ECO:0000313" key="6">
    <source>
        <dbReference type="EMBL" id="JAP57348.1"/>
    </source>
</evidence>
<dbReference type="EMBL" id="GEEE01005877">
    <property type="protein sequence ID" value="JAP57348.1"/>
    <property type="molecule type" value="Transcribed_RNA"/>
</dbReference>
<sequence>MQNQHLPMFPLVGIFVTCFFWIPVLGQDEILINGLPENCGNRPPLQPPPGGYTGAKTEAKENDWPWHVGLYASVYGSYPFCGGTLISPTWVLTAAHCIQMALRCYPVPFGQPFSYEKVSPHTLMVLIGGHNWTDDRTPRYFFGIKHIIMHPDFPDYHDKIGFDFALLKLKRAVIRSKQMSFTCLPKSGFKINMGSTCFFAGWGLIPNPPNKPFEIQPQVLMEKPGTIVDMSKCKKAHPEILKHNHVCVKQKFGTPCNGDSGGALNCAKNDGTWILYGIAAYIDSNCKKKYFASVSTDSVLTWIKETIQKYN</sequence>
<dbReference type="SMART" id="SM00020">
    <property type="entry name" value="Tryp_SPc"/>
    <property type="match status" value="1"/>
</dbReference>
<dbReference type="InterPro" id="IPR043504">
    <property type="entry name" value="Peptidase_S1_PA_chymotrypsin"/>
</dbReference>
<dbReference type="AlphaFoldDB" id="A0A0X3Q0P0"/>
<dbReference type="CDD" id="cd00190">
    <property type="entry name" value="Tryp_SPc"/>
    <property type="match status" value="1"/>
</dbReference>
<dbReference type="GO" id="GO:0006508">
    <property type="term" value="P:proteolysis"/>
    <property type="evidence" value="ECO:0007669"/>
    <property type="project" value="UniProtKB-KW"/>
</dbReference>
<dbReference type="Gene3D" id="2.40.10.10">
    <property type="entry name" value="Trypsin-like serine proteases"/>
    <property type="match status" value="1"/>
</dbReference>
<reference evidence="6" key="1">
    <citation type="submission" date="2016-01" db="EMBL/GenBank/DDBJ databases">
        <title>Reference transcriptome for the parasite Schistocephalus solidus: insights into the molecular evolution of parasitism.</title>
        <authorList>
            <person name="Hebert F.O."/>
            <person name="Grambauer S."/>
            <person name="Barber I."/>
            <person name="Landry C.R."/>
            <person name="Aubin-Horth N."/>
        </authorList>
    </citation>
    <scope>NUCLEOTIDE SEQUENCE</scope>
</reference>
<keyword evidence="3" id="KW-0645">Protease</keyword>
<keyword evidence="4" id="KW-0732">Signal</keyword>
<dbReference type="InterPro" id="IPR033116">
    <property type="entry name" value="TRYPSIN_SER"/>
</dbReference>
<dbReference type="PROSITE" id="PS00134">
    <property type="entry name" value="TRYPSIN_HIS"/>
    <property type="match status" value="1"/>
</dbReference>
<protein>
    <submittedName>
        <fullName evidence="6">Chymotrypsin-like elastase family member 3B</fullName>
    </submittedName>
</protein>
<keyword evidence="3" id="KW-0720">Serine protease</keyword>
<feature type="domain" description="Peptidase S1" evidence="5">
    <location>
        <begin position="48"/>
        <end position="308"/>
    </location>
</feature>
<dbReference type="PRINTS" id="PR00722">
    <property type="entry name" value="CHYMOTRYPSIN"/>
</dbReference>
<dbReference type="InterPro" id="IPR051487">
    <property type="entry name" value="Ser/Thr_Proteases_Immune/Dev"/>
</dbReference>
<feature type="chain" id="PRO_5007051396" evidence="4">
    <location>
        <begin position="27"/>
        <end position="311"/>
    </location>
</feature>
<dbReference type="GO" id="GO:0004252">
    <property type="term" value="F:serine-type endopeptidase activity"/>
    <property type="evidence" value="ECO:0007669"/>
    <property type="project" value="InterPro"/>
</dbReference>
<evidence type="ECO:0000259" key="5">
    <source>
        <dbReference type="PROSITE" id="PS50240"/>
    </source>
</evidence>
<dbReference type="PANTHER" id="PTHR24256">
    <property type="entry name" value="TRYPTASE-RELATED"/>
    <property type="match status" value="1"/>
</dbReference>
<organism evidence="6">
    <name type="scientific">Schistocephalus solidus</name>
    <name type="common">Tapeworm</name>
    <dbReference type="NCBI Taxonomy" id="70667"/>
    <lineage>
        <taxon>Eukaryota</taxon>
        <taxon>Metazoa</taxon>
        <taxon>Spiralia</taxon>
        <taxon>Lophotrochozoa</taxon>
        <taxon>Platyhelminthes</taxon>
        <taxon>Cestoda</taxon>
        <taxon>Eucestoda</taxon>
        <taxon>Diphyllobothriidea</taxon>
        <taxon>Diphyllobothriidae</taxon>
        <taxon>Schistocephalus</taxon>
    </lineage>
</organism>
<accession>A0A0X3Q0P0</accession>
<keyword evidence="1" id="KW-1015">Disulfide bond</keyword>
<keyword evidence="3" id="KW-0378">Hydrolase</keyword>
<gene>
    <name evidence="6" type="primary">CEL3B</name>
    <name evidence="6" type="ORF">TR128116</name>
</gene>
<dbReference type="InterPro" id="IPR018114">
    <property type="entry name" value="TRYPSIN_HIS"/>
</dbReference>
<dbReference type="InterPro" id="IPR001254">
    <property type="entry name" value="Trypsin_dom"/>
</dbReference>
<dbReference type="PROSITE" id="PS00135">
    <property type="entry name" value="TRYPSIN_SER"/>
    <property type="match status" value="1"/>
</dbReference>
<dbReference type="InterPro" id="IPR001314">
    <property type="entry name" value="Peptidase_S1A"/>
</dbReference>
<dbReference type="InterPro" id="IPR009003">
    <property type="entry name" value="Peptidase_S1_PA"/>
</dbReference>
<evidence type="ECO:0000256" key="2">
    <source>
        <dbReference type="ARBA" id="ARBA00024195"/>
    </source>
</evidence>
<evidence type="ECO:0000256" key="3">
    <source>
        <dbReference type="RuleBase" id="RU363034"/>
    </source>
</evidence>